<protein>
    <submittedName>
        <fullName evidence="3">Kelch repeat-containing protein</fullName>
    </submittedName>
</protein>
<dbReference type="Gene3D" id="2.130.10.80">
    <property type="entry name" value="Galactose oxidase/kelch, beta-propeller"/>
    <property type="match status" value="1"/>
</dbReference>
<dbReference type="Proteomes" id="UP001206067">
    <property type="component" value="Unassembled WGS sequence"/>
</dbReference>
<dbReference type="RefSeq" id="WP_257595172.1">
    <property type="nucleotide sequence ID" value="NZ_JANKHH010000003.1"/>
</dbReference>
<evidence type="ECO:0000313" key="4">
    <source>
        <dbReference type="Proteomes" id="UP001206067"/>
    </source>
</evidence>
<organism evidence="3 4">
    <name type="scientific">Parerythrobacter lacustris</name>
    <dbReference type="NCBI Taxonomy" id="2969984"/>
    <lineage>
        <taxon>Bacteria</taxon>
        <taxon>Pseudomonadati</taxon>
        <taxon>Pseudomonadota</taxon>
        <taxon>Alphaproteobacteria</taxon>
        <taxon>Sphingomonadales</taxon>
        <taxon>Erythrobacteraceae</taxon>
        <taxon>Parerythrobacter</taxon>
    </lineage>
</organism>
<evidence type="ECO:0000256" key="2">
    <source>
        <dbReference type="ARBA" id="ARBA00022737"/>
    </source>
</evidence>
<dbReference type="PANTHER" id="PTHR46344">
    <property type="entry name" value="OS02G0202900 PROTEIN"/>
    <property type="match status" value="1"/>
</dbReference>
<comment type="caution">
    <text evidence="3">The sequence shown here is derived from an EMBL/GenBank/DDBJ whole genome shotgun (WGS) entry which is preliminary data.</text>
</comment>
<evidence type="ECO:0000313" key="3">
    <source>
        <dbReference type="EMBL" id="MCR2833403.1"/>
    </source>
</evidence>
<dbReference type="Gene3D" id="2.120.10.80">
    <property type="entry name" value="Kelch-type beta propeller"/>
    <property type="match status" value="1"/>
</dbReference>
<dbReference type="InterPro" id="IPR011043">
    <property type="entry name" value="Gal_Oxase/kelch_b-propeller"/>
</dbReference>
<dbReference type="SUPFAM" id="SSF50965">
    <property type="entry name" value="Galactose oxidase, central domain"/>
    <property type="match status" value="1"/>
</dbReference>
<keyword evidence="2" id="KW-0677">Repeat</keyword>
<dbReference type="PANTHER" id="PTHR46344:SF27">
    <property type="entry name" value="KELCH REPEAT SUPERFAMILY PROTEIN"/>
    <property type="match status" value="1"/>
</dbReference>
<accession>A0ABT1XP14</accession>
<dbReference type="InterPro" id="IPR037293">
    <property type="entry name" value="Gal_Oxidase_central_sf"/>
</dbReference>
<keyword evidence="1" id="KW-0880">Kelch repeat</keyword>
<dbReference type="EMBL" id="JANKHH010000003">
    <property type="protein sequence ID" value="MCR2833403.1"/>
    <property type="molecule type" value="Genomic_DNA"/>
</dbReference>
<gene>
    <name evidence="3" type="ORF">NSO95_05560</name>
</gene>
<dbReference type="PROSITE" id="PS51257">
    <property type="entry name" value="PROKAR_LIPOPROTEIN"/>
    <property type="match status" value="1"/>
</dbReference>
<dbReference type="InterPro" id="IPR015915">
    <property type="entry name" value="Kelch-typ_b-propeller"/>
</dbReference>
<sequence length="374" mass="39335">MARMFLLSVVALAACGGSERAQLEGTVGVVSLDDGPRLSAPRATHATVRTETGELLAIGGCVAAGCEPGQASATVDVFSPDGVRLVRTGTLIERRVQPMAVAIGGSRVLVLGGWVDGRVSTTTEIFDSSTGRSVPGPNLARPLTSASLVRLHDARILIAGGYDGREVQARAQIFDPKSNTFLNTGSLVTARSGATASLLDDGRVLIAGGGDSESAGRRALASAELFDPANDTFSQTGAMAQRRYKHGAVTLENGDVLVIAGSDERDYGGKLRSVERYDAARGRFVAAGSLARARFKLADGVMLIDDGRVLIGAGDEQPEVFDIDRQSGELVAASLDGQWNYMTLVPAGKRTALLMGGYREGRIEPTDRSWIVRF</sequence>
<reference evidence="3 4" key="1">
    <citation type="submission" date="2022-08" db="EMBL/GenBank/DDBJ databases">
        <title>Polyphasic taxonomy analysis of Qipengyuania sp.RS5-5.</title>
        <authorList>
            <person name="Xamxidin M."/>
            <person name="Wu M."/>
        </authorList>
    </citation>
    <scope>NUCLEOTIDE SEQUENCE [LARGE SCALE GENOMIC DNA]</scope>
    <source>
        <strain evidence="3 4">RS5-5</strain>
    </source>
</reference>
<proteinExistence type="predicted"/>
<keyword evidence="4" id="KW-1185">Reference proteome</keyword>
<dbReference type="SMART" id="SM00612">
    <property type="entry name" value="Kelch"/>
    <property type="match status" value="5"/>
</dbReference>
<dbReference type="InterPro" id="IPR006652">
    <property type="entry name" value="Kelch_1"/>
</dbReference>
<evidence type="ECO:0000256" key="1">
    <source>
        <dbReference type="ARBA" id="ARBA00022441"/>
    </source>
</evidence>
<name>A0ABT1XP14_9SPHN</name>